<keyword evidence="1" id="KW-0560">Oxidoreductase</keyword>
<dbReference type="Pfam" id="PF01370">
    <property type="entry name" value="Epimerase"/>
    <property type="match status" value="1"/>
</dbReference>
<dbReference type="SUPFAM" id="SSF51735">
    <property type="entry name" value="NAD(P)-binding Rossmann-fold domains"/>
    <property type="match status" value="1"/>
</dbReference>
<name>A0A8H7YBZ9_PSICU</name>
<protein>
    <recommendedName>
        <fullName evidence="3">NAD-dependent epimerase/dehydratase domain-containing protein</fullName>
    </recommendedName>
</protein>
<dbReference type="PANTHER" id="PTHR10366:SF564">
    <property type="entry name" value="STEROL-4-ALPHA-CARBOXYLATE 3-DEHYDROGENASE, DECARBOXYLATING"/>
    <property type="match status" value="1"/>
</dbReference>
<dbReference type="AlphaFoldDB" id="A0A8H7YBZ9"/>
<comment type="similarity">
    <text evidence="2">Belongs to the NAD(P)-dependent epimerase/dehydratase family. Dihydroflavonol-4-reductase subfamily.</text>
</comment>
<dbReference type="InterPro" id="IPR050425">
    <property type="entry name" value="NAD(P)_dehydrat-like"/>
</dbReference>
<sequence length="335" mass="37633">MPVVPSNSNSRVLVTGANGYVASWIVRTLLEQGYIVRGTVRSASKGKQLKEIFASYGDKFEWVVVNDITKDGILDECVKDVDAIEHTASPVCPENQEDPQGKSSVKRVVLTSSAAALLRTFTGYTVIDETCWGDEYVKIIEEIGAKAPWIIKYMASKTLAERAAWDFYEKHKASIGWEMVVLNPTHVLGPSLQDFEKLGEETLSLQRWYSYACLEQSDDNLKSTWAYVDVRDVAAAHVESIKKEAAGGERILLSADSSTWQETRNLMFSLRPDLYRKGLLSRGNPELKSEVLLVFNSKKAKNILGIEYRSLQESTIATIEEYEKRGLLDQIHRVE</sequence>
<accession>A0A8H7YBZ9</accession>
<reference evidence="4" key="1">
    <citation type="submission" date="2021-02" db="EMBL/GenBank/DDBJ databases">
        <title>Psilocybe cubensis genome.</title>
        <authorList>
            <person name="Mckernan K.J."/>
            <person name="Crawford S."/>
            <person name="Trippe A."/>
            <person name="Kane L.T."/>
            <person name="Mclaughlin S."/>
        </authorList>
    </citation>
    <scope>NUCLEOTIDE SEQUENCE [LARGE SCALE GENOMIC DNA]</scope>
    <source>
        <strain evidence="4">MGC-MH-2018</strain>
    </source>
</reference>
<proteinExistence type="inferred from homology"/>
<dbReference type="Gene3D" id="3.40.50.720">
    <property type="entry name" value="NAD(P)-binding Rossmann-like Domain"/>
    <property type="match status" value="1"/>
</dbReference>
<comment type="caution">
    <text evidence="4">The sequence shown here is derived from an EMBL/GenBank/DDBJ whole genome shotgun (WGS) entry which is preliminary data.</text>
</comment>
<evidence type="ECO:0000313" key="4">
    <source>
        <dbReference type="EMBL" id="KAG5174855.1"/>
    </source>
</evidence>
<evidence type="ECO:0000256" key="2">
    <source>
        <dbReference type="ARBA" id="ARBA00023445"/>
    </source>
</evidence>
<dbReference type="InterPro" id="IPR001509">
    <property type="entry name" value="Epimerase_deHydtase"/>
</dbReference>
<dbReference type="EMBL" id="JAFIQS010000001">
    <property type="protein sequence ID" value="KAG5174855.1"/>
    <property type="molecule type" value="Genomic_DNA"/>
</dbReference>
<dbReference type="GO" id="GO:0016616">
    <property type="term" value="F:oxidoreductase activity, acting on the CH-OH group of donors, NAD or NADP as acceptor"/>
    <property type="evidence" value="ECO:0007669"/>
    <property type="project" value="TreeGrafter"/>
</dbReference>
<dbReference type="PANTHER" id="PTHR10366">
    <property type="entry name" value="NAD DEPENDENT EPIMERASE/DEHYDRATASE"/>
    <property type="match status" value="1"/>
</dbReference>
<gene>
    <name evidence="4" type="ORF">JR316_001524</name>
</gene>
<evidence type="ECO:0000256" key="1">
    <source>
        <dbReference type="ARBA" id="ARBA00023002"/>
    </source>
</evidence>
<evidence type="ECO:0000259" key="3">
    <source>
        <dbReference type="Pfam" id="PF01370"/>
    </source>
</evidence>
<dbReference type="InterPro" id="IPR036291">
    <property type="entry name" value="NAD(P)-bd_dom_sf"/>
</dbReference>
<feature type="domain" description="NAD-dependent epimerase/dehydratase" evidence="3">
    <location>
        <begin position="12"/>
        <end position="247"/>
    </location>
</feature>
<organism evidence="4">
    <name type="scientific">Psilocybe cubensis</name>
    <name type="common">Psychedelic mushroom</name>
    <name type="synonym">Stropharia cubensis</name>
    <dbReference type="NCBI Taxonomy" id="181762"/>
    <lineage>
        <taxon>Eukaryota</taxon>
        <taxon>Fungi</taxon>
        <taxon>Dikarya</taxon>
        <taxon>Basidiomycota</taxon>
        <taxon>Agaricomycotina</taxon>
        <taxon>Agaricomycetes</taxon>
        <taxon>Agaricomycetidae</taxon>
        <taxon>Agaricales</taxon>
        <taxon>Agaricineae</taxon>
        <taxon>Strophariaceae</taxon>
        <taxon>Psilocybe</taxon>
    </lineage>
</organism>